<keyword evidence="3" id="KW-0175">Coiled coil</keyword>
<dbReference type="GO" id="GO:0051082">
    <property type="term" value="F:unfolded protein binding"/>
    <property type="evidence" value="ECO:0007669"/>
    <property type="project" value="EnsemblFungi"/>
</dbReference>
<evidence type="ECO:0000313" key="4">
    <source>
        <dbReference type="EMBL" id="CCE93565.1"/>
    </source>
</evidence>
<sequence>MSNLPIIQELTTNLRSSKAQLQSVEQQLALLERQEKLAKVVTEELKSYGTDKVWRSCGKAFVLQDKSKYVDDLKHDETVVKEQTKTLEIRKNYLETTVEKIVDNLRLAAGNQK</sequence>
<dbReference type="GO" id="GO:0005737">
    <property type="term" value="C:cytoplasm"/>
    <property type="evidence" value="ECO:0007669"/>
    <property type="project" value="TreeGrafter"/>
</dbReference>
<dbReference type="Pfam" id="PF01920">
    <property type="entry name" value="Prefoldin_2"/>
    <property type="match status" value="1"/>
</dbReference>
<dbReference type="Gene3D" id="1.10.287.370">
    <property type="match status" value="1"/>
</dbReference>
<organism evidence="4 5">
    <name type="scientific">Torulaspora delbrueckii</name>
    <name type="common">Yeast</name>
    <name type="synonym">Candida colliculosa</name>
    <dbReference type="NCBI Taxonomy" id="4950"/>
    <lineage>
        <taxon>Eukaryota</taxon>
        <taxon>Fungi</taxon>
        <taxon>Dikarya</taxon>
        <taxon>Ascomycota</taxon>
        <taxon>Saccharomycotina</taxon>
        <taxon>Saccharomycetes</taxon>
        <taxon>Saccharomycetales</taxon>
        <taxon>Saccharomycetaceae</taxon>
        <taxon>Torulaspora</taxon>
    </lineage>
</organism>
<dbReference type="EMBL" id="HE616748">
    <property type="protein sequence ID" value="CCE93565.1"/>
    <property type="molecule type" value="Genomic_DNA"/>
</dbReference>
<dbReference type="InterPro" id="IPR002777">
    <property type="entry name" value="PFD_beta-like"/>
</dbReference>
<evidence type="ECO:0000256" key="3">
    <source>
        <dbReference type="SAM" id="Coils"/>
    </source>
</evidence>
<dbReference type="GO" id="GO:0016272">
    <property type="term" value="C:prefoldin complex"/>
    <property type="evidence" value="ECO:0007669"/>
    <property type="project" value="EnsemblFungi"/>
</dbReference>
<evidence type="ECO:0000313" key="5">
    <source>
        <dbReference type="Proteomes" id="UP000005627"/>
    </source>
</evidence>
<name>G8ZYU0_TORDE</name>
<accession>G8ZYU0</accession>
<dbReference type="PANTHER" id="PTHR20903">
    <property type="entry name" value="PREFOLDIN SUBUNIT 1-RELATED"/>
    <property type="match status" value="1"/>
</dbReference>
<feature type="coiled-coil region" evidence="3">
    <location>
        <begin position="7"/>
        <end position="41"/>
    </location>
</feature>
<gene>
    <name evidence="4" type="primary">TDEL0G01980</name>
    <name evidence="4" type="ORF">TDEL_0G01980</name>
</gene>
<dbReference type="PANTHER" id="PTHR20903:SF0">
    <property type="entry name" value="PREFOLDIN SUBUNIT 1"/>
    <property type="match status" value="1"/>
</dbReference>
<dbReference type="GeneID" id="11504702"/>
<dbReference type="SUPFAM" id="SSF46579">
    <property type="entry name" value="Prefoldin"/>
    <property type="match status" value="1"/>
</dbReference>
<dbReference type="GO" id="GO:0044183">
    <property type="term" value="F:protein folding chaperone"/>
    <property type="evidence" value="ECO:0007669"/>
    <property type="project" value="TreeGrafter"/>
</dbReference>
<dbReference type="OrthoDB" id="2015447at2759"/>
<keyword evidence="5" id="KW-1185">Reference proteome</keyword>
<reference evidence="4 5" key="1">
    <citation type="journal article" date="2011" name="Proc. Natl. Acad. Sci. U.S.A.">
        <title>Evolutionary erosion of yeast sex chromosomes by mating-type switching accidents.</title>
        <authorList>
            <person name="Gordon J.L."/>
            <person name="Armisen D."/>
            <person name="Proux-Wera E."/>
            <person name="Oheigeartaigh S.S."/>
            <person name="Byrne K.P."/>
            <person name="Wolfe K.H."/>
        </authorList>
    </citation>
    <scope>NUCLEOTIDE SEQUENCE [LARGE SCALE GENOMIC DNA]</scope>
    <source>
        <strain evidence="5">ATCC 10662 / CBS 1146 / NBRC 0425 / NCYC 2629 / NRRL Y-866</strain>
    </source>
</reference>
<dbReference type="KEGG" id="tdl:TDEL_0G01980"/>
<proteinExistence type="inferred from homology"/>
<dbReference type="GO" id="GO:0007010">
    <property type="term" value="P:cytoskeleton organization"/>
    <property type="evidence" value="ECO:0007669"/>
    <property type="project" value="EnsemblFungi"/>
</dbReference>
<evidence type="ECO:0000256" key="1">
    <source>
        <dbReference type="ARBA" id="ARBA00008045"/>
    </source>
</evidence>
<evidence type="ECO:0000256" key="2">
    <source>
        <dbReference type="ARBA" id="ARBA00023186"/>
    </source>
</evidence>
<dbReference type="InParanoid" id="G8ZYU0"/>
<evidence type="ECO:0008006" key="6">
    <source>
        <dbReference type="Google" id="ProtNLM"/>
    </source>
</evidence>
<dbReference type="HOGENOM" id="CLU_122140_1_1_1"/>
<dbReference type="InterPro" id="IPR009053">
    <property type="entry name" value="Prefoldin"/>
</dbReference>
<dbReference type="GO" id="GO:0032968">
    <property type="term" value="P:positive regulation of transcription elongation by RNA polymerase II"/>
    <property type="evidence" value="ECO:0007669"/>
    <property type="project" value="EnsemblFungi"/>
</dbReference>
<dbReference type="RefSeq" id="XP_003682776.1">
    <property type="nucleotide sequence ID" value="XM_003682728.1"/>
</dbReference>
<dbReference type="eggNOG" id="ENOG502S3UF">
    <property type="taxonomic scope" value="Eukaryota"/>
</dbReference>
<dbReference type="FunCoup" id="G8ZYU0">
    <property type="interactions" value="112"/>
</dbReference>
<dbReference type="AlphaFoldDB" id="G8ZYU0"/>
<protein>
    <recommendedName>
        <fullName evidence="6">Prefoldin subunit 1</fullName>
    </recommendedName>
</protein>
<comment type="similarity">
    <text evidence="1">Belongs to the prefoldin subunit beta family.</text>
</comment>
<dbReference type="Proteomes" id="UP000005627">
    <property type="component" value="Chromosome 7"/>
</dbReference>
<keyword evidence="2" id="KW-0143">Chaperone</keyword>
<dbReference type="STRING" id="1076872.G8ZYU0"/>